<gene>
    <name evidence="5" type="ORF">B0I36DRAFT_321018</name>
</gene>
<keyword evidence="2" id="KW-0378">Hydrolase</keyword>
<dbReference type="GO" id="GO:0016787">
    <property type="term" value="F:hydrolase activity"/>
    <property type="evidence" value="ECO:0007669"/>
    <property type="project" value="UniProtKB-KW"/>
</dbReference>
<evidence type="ECO:0000256" key="3">
    <source>
        <dbReference type="SAM" id="MobiDB-lite"/>
    </source>
</evidence>
<dbReference type="GeneID" id="70183180"/>
<sequence>MEHSPLSPHNTEAWMTPPPPAAASPAPPAPVEEQHPPSTLIEHEEKRQLRCLQPEHDKDTALFVPERRSDAYACSWGPRFAPQAARFWFALGMIAVVLSIQFAARGGGDLLGRHGYFRASSGDGGSEHSGSVAKQNGTNIDWDDITPSEKLKWHRCPTSIDPAYFCTRLTVPMDYHRPLKSSLESPIAASKDHPKVHIAMVMVPSSEDRDLDDPASFSESPMLINPGGPGGSGASFAAGPFGGVIRGLIGGKHDVIGFDPRGVGATTPGADCFEVHTDNGGAVTRRNQGLLNRIAWDLSGHEIGIINSTNAALGKHNVRAKAVGRLCGKAAEYDGDDSIFKYANTPNVARDMLSIIHAWDEWRSGSQTDDEIAQNENHASHDGGDNQDPSSTKGKLVYWGFSYGTLLGATFASMFPDKVGRVMLDGVVDADHYVAPAWTDSLRDADQIYESFYTYCLRAGVSCALFRRGDTSAKDIRNRMDSFLAELAEEPRVAIPTGDDGGMPILISSGDVKQILFVALYSPNAMFPLIAQMLDSLMQERELFFPGTGIGLPAFCHAEDIPIAVNDAQKAVMCSDKRYKLNETVPELQKRFEEMSSYSKFSDVWLGIMMGCNHWPIDAKDPPMRWDDHPAHKPKPIVTSFPLLFLSNMLDPVTPLHAALKMTRRFANASIVEQWAEGHCTISCVSSCTVAHIRAYLLDGVLPPPPKFKTPDSGDWAKCICEATPWGNPLAGSGSGDGEARLLQAVLGLPDLESSHEFAAAYRDAHLDVVRNAQLAQISDHNPLKDYLIKALE</sequence>
<dbReference type="Gene3D" id="3.40.50.1820">
    <property type="entry name" value="alpha/beta hydrolase"/>
    <property type="match status" value="1"/>
</dbReference>
<dbReference type="RefSeq" id="XP_046014068.1">
    <property type="nucleotide sequence ID" value="XM_046153634.1"/>
</dbReference>
<keyword evidence="6" id="KW-1185">Reference proteome</keyword>
<feature type="compositionally biased region" description="Pro residues" evidence="3">
    <location>
        <begin position="16"/>
        <end position="30"/>
    </location>
</feature>
<dbReference type="EMBL" id="JAGTJQ010000004">
    <property type="protein sequence ID" value="KAH7033236.1"/>
    <property type="molecule type" value="Genomic_DNA"/>
</dbReference>
<evidence type="ECO:0000313" key="6">
    <source>
        <dbReference type="Proteomes" id="UP000756346"/>
    </source>
</evidence>
<feature type="region of interest" description="Disordered" evidence="3">
    <location>
        <begin position="121"/>
        <end position="141"/>
    </location>
</feature>
<name>A0A9P9BRS3_9PEZI</name>
<dbReference type="Pfam" id="PF08386">
    <property type="entry name" value="Abhydrolase_4"/>
    <property type="match status" value="1"/>
</dbReference>
<feature type="domain" description="Peptidase S33 tripeptidyl aminopeptidase-like C-terminal" evidence="4">
    <location>
        <begin position="601"/>
        <end position="704"/>
    </location>
</feature>
<comment type="caution">
    <text evidence="5">The sequence shown here is derived from an EMBL/GenBank/DDBJ whole genome shotgun (WGS) entry which is preliminary data.</text>
</comment>
<evidence type="ECO:0000256" key="2">
    <source>
        <dbReference type="ARBA" id="ARBA00022801"/>
    </source>
</evidence>
<dbReference type="InterPro" id="IPR029058">
    <property type="entry name" value="AB_hydrolase_fold"/>
</dbReference>
<dbReference type="AlphaFoldDB" id="A0A9P9BRS3"/>
<dbReference type="SUPFAM" id="SSF53474">
    <property type="entry name" value="alpha/beta-Hydrolases"/>
    <property type="match status" value="2"/>
</dbReference>
<dbReference type="Proteomes" id="UP000756346">
    <property type="component" value="Unassembled WGS sequence"/>
</dbReference>
<accession>A0A9P9BRS3</accession>
<dbReference type="OrthoDB" id="425534at2759"/>
<dbReference type="PANTHER" id="PTHR43248:SF25">
    <property type="entry name" value="AB HYDROLASE-1 DOMAIN-CONTAINING PROTEIN-RELATED"/>
    <property type="match status" value="1"/>
</dbReference>
<evidence type="ECO:0000313" key="5">
    <source>
        <dbReference type="EMBL" id="KAH7033236.1"/>
    </source>
</evidence>
<protein>
    <submittedName>
        <fullName evidence="5">TAP-like protein-domain-containing protein</fullName>
    </submittedName>
</protein>
<organism evidence="5 6">
    <name type="scientific">Microdochium trichocladiopsis</name>
    <dbReference type="NCBI Taxonomy" id="1682393"/>
    <lineage>
        <taxon>Eukaryota</taxon>
        <taxon>Fungi</taxon>
        <taxon>Dikarya</taxon>
        <taxon>Ascomycota</taxon>
        <taxon>Pezizomycotina</taxon>
        <taxon>Sordariomycetes</taxon>
        <taxon>Xylariomycetidae</taxon>
        <taxon>Xylariales</taxon>
        <taxon>Microdochiaceae</taxon>
        <taxon>Microdochium</taxon>
    </lineage>
</organism>
<dbReference type="InterPro" id="IPR013595">
    <property type="entry name" value="Pept_S33_TAP-like_C"/>
</dbReference>
<evidence type="ECO:0000256" key="1">
    <source>
        <dbReference type="ARBA" id="ARBA00010088"/>
    </source>
</evidence>
<dbReference type="PANTHER" id="PTHR43248">
    <property type="entry name" value="2-SUCCINYL-6-HYDROXY-2,4-CYCLOHEXADIENE-1-CARBOXYLATE SYNTHASE"/>
    <property type="match status" value="1"/>
</dbReference>
<evidence type="ECO:0000259" key="4">
    <source>
        <dbReference type="Pfam" id="PF08386"/>
    </source>
</evidence>
<comment type="similarity">
    <text evidence="1">Belongs to the peptidase S33 family.</text>
</comment>
<dbReference type="InterPro" id="IPR051601">
    <property type="entry name" value="Serine_prot/Carboxylest_S33"/>
</dbReference>
<reference evidence="5" key="1">
    <citation type="journal article" date="2021" name="Nat. Commun.">
        <title>Genetic determinants of endophytism in the Arabidopsis root mycobiome.</title>
        <authorList>
            <person name="Mesny F."/>
            <person name="Miyauchi S."/>
            <person name="Thiergart T."/>
            <person name="Pickel B."/>
            <person name="Atanasova L."/>
            <person name="Karlsson M."/>
            <person name="Huettel B."/>
            <person name="Barry K.W."/>
            <person name="Haridas S."/>
            <person name="Chen C."/>
            <person name="Bauer D."/>
            <person name="Andreopoulos W."/>
            <person name="Pangilinan J."/>
            <person name="LaButti K."/>
            <person name="Riley R."/>
            <person name="Lipzen A."/>
            <person name="Clum A."/>
            <person name="Drula E."/>
            <person name="Henrissat B."/>
            <person name="Kohler A."/>
            <person name="Grigoriev I.V."/>
            <person name="Martin F.M."/>
            <person name="Hacquard S."/>
        </authorList>
    </citation>
    <scope>NUCLEOTIDE SEQUENCE</scope>
    <source>
        <strain evidence="5">MPI-CAGE-CH-0230</strain>
    </source>
</reference>
<proteinExistence type="inferred from homology"/>
<feature type="region of interest" description="Disordered" evidence="3">
    <location>
        <begin position="1"/>
        <end position="39"/>
    </location>
</feature>